<evidence type="ECO:0000313" key="2">
    <source>
        <dbReference type="Proteomes" id="UP000215453"/>
    </source>
</evidence>
<name>A0A1Y6LZ24_ZYMTR</name>
<accession>A0A1Y6LZ24</accession>
<organism evidence="1 2">
    <name type="scientific">Zymoseptoria tritici ST99CH_1A5</name>
    <dbReference type="NCBI Taxonomy" id="1276529"/>
    <lineage>
        <taxon>Eukaryota</taxon>
        <taxon>Fungi</taxon>
        <taxon>Dikarya</taxon>
        <taxon>Ascomycota</taxon>
        <taxon>Pezizomycotina</taxon>
        <taxon>Dothideomycetes</taxon>
        <taxon>Dothideomycetidae</taxon>
        <taxon>Mycosphaerellales</taxon>
        <taxon>Mycosphaerellaceae</taxon>
        <taxon>Zymoseptoria</taxon>
    </lineage>
</organism>
<evidence type="ECO:0008006" key="3">
    <source>
        <dbReference type="Google" id="ProtNLM"/>
    </source>
</evidence>
<reference evidence="1 2" key="1">
    <citation type="submission" date="2016-10" db="EMBL/GenBank/DDBJ databases">
        <authorList>
            <person name="Varghese N."/>
        </authorList>
    </citation>
    <scope>NUCLEOTIDE SEQUENCE [LARGE SCALE GENOMIC DNA]</scope>
</reference>
<dbReference type="EMBL" id="LT882686">
    <property type="protein sequence ID" value="SMY28849.1"/>
    <property type="molecule type" value="Genomic_DNA"/>
</dbReference>
<dbReference type="Proteomes" id="UP000215453">
    <property type="component" value="Chromosome 11"/>
</dbReference>
<proteinExistence type="predicted"/>
<protein>
    <recommendedName>
        <fullName evidence="3">BTB domain-containing protein</fullName>
    </recommendedName>
</protein>
<evidence type="ECO:0000313" key="1">
    <source>
        <dbReference type="EMBL" id="SMY28849.1"/>
    </source>
</evidence>
<sequence length="252" mass="28397">MDERLGELVQALRSPRERLVEISFGETTGAWPLQVQQHVLEGLSPYFTRALRNPVFKEATEGSLSFPEDELVAWVFILFWTFHRTLPGSGDCGNLLFAIKCWVVGDKYGIAQFQDAIMLSILRRLDSMIDESMDINALLFALENTLPNAPLRELLLEWVAVEMFHTAAQDPSECVDSVVGTETTTEETPTSSEKLDGTGFYPALMAKRALLGHGDELMWRRNPNGDKDDPRWTGFFLASPDRFDSGCERCED</sequence>
<dbReference type="AlphaFoldDB" id="A0A1Y6LZ24"/>
<gene>
    <name evidence="1" type="ORF">ZT1A5_G10295</name>
</gene>